<evidence type="ECO:0000259" key="4">
    <source>
        <dbReference type="Pfam" id="PF02882"/>
    </source>
</evidence>
<gene>
    <name evidence="6" type="ORF">CBRE1094_LOCUS25111</name>
</gene>
<dbReference type="Gene3D" id="3.40.190.10">
    <property type="entry name" value="Periplasmic binding protein-like II"/>
    <property type="match status" value="2"/>
</dbReference>
<dbReference type="InterPro" id="IPR046346">
    <property type="entry name" value="Aminoacid_DH-like_N_sf"/>
</dbReference>
<dbReference type="GO" id="GO:0004488">
    <property type="term" value="F:methylenetetrahydrofolate dehydrogenase (NADP+) activity"/>
    <property type="evidence" value="ECO:0007669"/>
    <property type="project" value="InterPro"/>
</dbReference>
<comment type="catalytic activity">
    <reaction evidence="1">
        <text>(4aS,6R)-4a-hydroxy-L-erythro-5,6,7,8-tetrahydrobiopterin = (6R)-L-erythro-6,7-dihydrobiopterin + H2O</text>
        <dbReference type="Rhea" id="RHEA:11920"/>
        <dbReference type="ChEBI" id="CHEBI:15377"/>
        <dbReference type="ChEBI" id="CHEBI:15642"/>
        <dbReference type="ChEBI" id="CHEBI:43120"/>
        <dbReference type="EC" id="4.2.1.96"/>
    </reaction>
</comment>
<dbReference type="SUPFAM" id="SSF55248">
    <property type="entry name" value="PCD-like"/>
    <property type="match status" value="1"/>
</dbReference>
<dbReference type="AlphaFoldDB" id="A0A7S2H5S5"/>
<reference evidence="6" key="1">
    <citation type="submission" date="2021-01" db="EMBL/GenBank/DDBJ databases">
        <authorList>
            <person name="Corre E."/>
            <person name="Pelletier E."/>
            <person name="Niang G."/>
            <person name="Scheremetjew M."/>
            <person name="Finn R."/>
            <person name="Kale V."/>
            <person name="Holt S."/>
            <person name="Cochrane G."/>
            <person name="Meng A."/>
            <person name="Brown T."/>
            <person name="Cohen L."/>
        </authorList>
    </citation>
    <scope>NUCLEOTIDE SEQUENCE</scope>
    <source>
        <strain evidence="6">UTEX LB 985</strain>
    </source>
</reference>
<dbReference type="EMBL" id="HBGU01046115">
    <property type="protein sequence ID" value="CAD9481279.1"/>
    <property type="molecule type" value="Transcribed_RNA"/>
</dbReference>
<dbReference type="Pfam" id="PF01329">
    <property type="entry name" value="Pterin_4a"/>
    <property type="match status" value="1"/>
</dbReference>
<dbReference type="SUPFAM" id="SSF51735">
    <property type="entry name" value="NAD(P)-binding Rossmann-fold domains"/>
    <property type="match status" value="1"/>
</dbReference>
<dbReference type="Pfam" id="PF02882">
    <property type="entry name" value="THF_DHG_CYH_C"/>
    <property type="match status" value="1"/>
</dbReference>
<dbReference type="InterPro" id="IPR020631">
    <property type="entry name" value="THF_DH/CycHdrlase_NAD-bd_dom"/>
</dbReference>
<comment type="similarity">
    <text evidence="2">Belongs to the pterin-4-alpha-carbinolamine dehydratase family.</text>
</comment>
<organism evidence="6">
    <name type="scientific">Haptolina brevifila</name>
    <dbReference type="NCBI Taxonomy" id="156173"/>
    <lineage>
        <taxon>Eukaryota</taxon>
        <taxon>Haptista</taxon>
        <taxon>Haptophyta</taxon>
        <taxon>Prymnesiophyceae</taxon>
        <taxon>Prymnesiales</taxon>
        <taxon>Prymnesiaceae</taxon>
        <taxon>Haptolina</taxon>
    </lineage>
</organism>
<dbReference type="Pfam" id="PF09084">
    <property type="entry name" value="NMT1"/>
    <property type="match status" value="1"/>
</dbReference>
<evidence type="ECO:0000256" key="2">
    <source>
        <dbReference type="ARBA" id="ARBA00006472"/>
    </source>
</evidence>
<dbReference type="Gene3D" id="3.40.50.10860">
    <property type="entry name" value="Leucine Dehydrogenase, chain A, domain 1"/>
    <property type="match status" value="1"/>
</dbReference>
<dbReference type="SUPFAM" id="SSF53223">
    <property type="entry name" value="Aminoacid dehydrogenase-like, N-terminal domain"/>
    <property type="match status" value="1"/>
</dbReference>
<dbReference type="InterPro" id="IPR036428">
    <property type="entry name" value="PCD_sf"/>
</dbReference>
<evidence type="ECO:0000259" key="5">
    <source>
        <dbReference type="Pfam" id="PF09084"/>
    </source>
</evidence>
<evidence type="ECO:0000256" key="1">
    <source>
        <dbReference type="ARBA" id="ARBA00001554"/>
    </source>
</evidence>
<name>A0A7S2H5S5_9EUKA</name>
<dbReference type="GO" id="GO:0006729">
    <property type="term" value="P:tetrahydrobiopterin biosynthetic process"/>
    <property type="evidence" value="ECO:0007669"/>
    <property type="project" value="InterPro"/>
</dbReference>
<evidence type="ECO:0008006" key="7">
    <source>
        <dbReference type="Google" id="ProtNLM"/>
    </source>
</evidence>
<dbReference type="Gene3D" id="3.40.50.720">
    <property type="entry name" value="NAD(P)-binding Rossmann-like Domain"/>
    <property type="match status" value="1"/>
</dbReference>
<dbReference type="PANTHER" id="PTHR48099:SF5">
    <property type="entry name" value="C-1-TETRAHYDROFOLATE SYNTHASE, CYTOPLASMIC"/>
    <property type="match status" value="1"/>
</dbReference>
<dbReference type="CDD" id="cd00488">
    <property type="entry name" value="PCD_DCoH"/>
    <property type="match status" value="1"/>
</dbReference>
<dbReference type="InterPro" id="IPR015168">
    <property type="entry name" value="SsuA/THI5"/>
</dbReference>
<dbReference type="PANTHER" id="PTHR48099">
    <property type="entry name" value="C-1-TETRAHYDROFOLATE SYNTHASE, CYTOPLASMIC-RELATED"/>
    <property type="match status" value="1"/>
</dbReference>
<sequence>MEHGLYEKAGLAVTILPDCEPGKEPQHVLVAQAEHPQALCVGTIEQNVLVPYTAENGADKLVAVGAMFGRSPLCLAALPTAGGQGIGGAGQKPITVGAHEDTVALLQRLLPDATVLDVPREAKLGMLKDGRLDAVQIYDCTESVTLRQEQCAGDGPLRVIPFEELGTKEATLGYAQVLFTTSKALAEEARREGMHRFMSATFEGWRLAIGSPEEAAAAVLKRQPTDIDHFGSAEEAVAASIRESCAYVKRTSAGDGMLGVIDPALWAEANQWLLNMEGVGAQEEGRERVPRLDPTLWAPNKKLMLGTGLAHELLQASKALAAEAVVKLGRSPKLCIISVGKTPLGENHPDARRRLELFGVPGASWFDRVASGAAVGVDVEEMVLPEATSTAELVGVLRGVCERVDGLQLMWPLPTHIDAVAAYEQIPRAIDADGATWRATMELGGGQRAVTSGQLELLKNAPVTASAVIRLLDYYDEPIAGKRVLVVGRSKLCGSPLVFMFGARGALVTSAHSQTPPEQLAAACLEADILVPCVGSPGMIRGEWMKPGSVIVNVGTTFEGDKLLPDIPSAMGEMQHVRRVASCPNGIGPLSSPVLLYQTALNAARRTPKPTGADEATPKLKGSEVQAWVASNAPWELCPRGLLAPSAESAAPIPVLARTYHFATYPLAVAFVTSVSAAAEAVNHHPNLSIVHSCTDGVDVAVELFTYAVNGLTGFDTAAAGDIEKLYRGEDAAGGKLAPCELKPI</sequence>
<feature type="domain" description="SsuA/THI5-like" evidence="5">
    <location>
        <begin position="2"/>
        <end position="215"/>
    </location>
</feature>
<dbReference type="GO" id="GO:0035999">
    <property type="term" value="P:tetrahydrofolate interconversion"/>
    <property type="evidence" value="ECO:0007669"/>
    <property type="project" value="TreeGrafter"/>
</dbReference>
<protein>
    <recommendedName>
        <fullName evidence="7">4a-hydroxytetrahydrobiopterin dehydratase</fullName>
    </recommendedName>
</protein>
<evidence type="ECO:0000256" key="3">
    <source>
        <dbReference type="ARBA" id="ARBA00023239"/>
    </source>
</evidence>
<dbReference type="InterPro" id="IPR036291">
    <property type="entry name" value="NAD(P)-bd_dom_sf"/>
</dbReference>
<evidence type="ECO:0000313" key="6">
    <source>
        <dbReference type="EMBL" id="CAD9481279.1"/>
    </source>
</evidence>
<dbReference type="GO" id="GO:0004477">
    <property type="term" value="F:methenyltetrahydrofolate cyclohydrolase activity"/>
    <property type="evidence" value="ECO:0007669"/>
    <property type="project" value="TreeGrafter"/>
</dbReference>
<feature type="domain" description="Tetrahydrofolate dehydrogenase/cyclohydrolase NAD(P)-binding" evidence="4">
    <location>
        <begin position="462"/>
        <end position="604"/>
    </location>
</feature>
<dbReference type="SUPFAM" id="SSF53850">
    <property type="entry name" value="Periplasmic binding protein-like II"/>
    <property type="match status" value="1"/>
</dbReference>
<dbReference type="GO" id="GO:0008124">
    <property type="term" value="F:4-alpha-hydroxytetrahydrobiopterin dehydratase activity"/>
    <property type="evidence" value="ECO:0007669"/>
    <property type="project" value="UniProtKB-EC"/>
</dbReference>
<dbReference type="GO" id="GO:0005829">
    <property type="term" value="C:cytosol"/>
    <property type="evidence" value="ECO:0007669"/>
    <property type="project" value="TreeGrafter"/>
</dbReference>
<keyword evidence="3" id="KW-0456">Lyase</keyword>
<accession>A0A7S2H5S5</accession>
<proteinExistence type="inferred from homology"/>
<dbReference type="PRINTS" id="PR00085">
    <property type="entry name" value="THFDHDRGNASE"/>
</dbReference>
<dbReference type="InterPro" id="IPR000672">
    <property type="entry name" value="THF_DH/CycHdrlase"/>
</dbReference>
<dbReference type="InterPro" id="IPR001533">
    <property type="entry name" value="Pterin_deHydtase"/>
</dbReference>
<dbReference type="Gene3D" id="3.30.1360.20">
    <property type="entry name" value="Transcriptional coactivator/pterin dehydratase"/>
    <property type="match status" value="1"/>
</dbReference>